<sequence length="66" mass="7103">MAVKSGALLGAHEIRIRLGNVSRQRAYQLTSRDGFPKPVADLAQGQVWLAADVDAWLAVHRPAVPG</sequence>
<dbReference type="GO" id="GO:0003677">
    <property type="term" value="F:DNA binding"/>
    <property type="evidence" value="ECO:0007669"/>
    <property type="project" value="UniProtKB-KW"/>
</dbReference>
<comment type="caution">
    <text evidence="1">The sequence shown here is derived from an EMBL/GenBank/DDBJ whole genome shotgun (WGS) entry which is preliminary data.</text>
</comment>
<evidence type="ECO:0000313" key="2">
    <source>
        <dbReference type="Proteomes" id="UP000590749"/>
    </source>
</evidence>
<organism evidence="1 2">
    <name type="scientific">Actinoplanes campanulatus</name>
    <dbReference type="NCBI Taxonomy" id="113559"/>
    <lineage>
        <taxon>Bacteria</taxon>
        <taxon>Bacillati</taxon>
        <taxon>Actinomycetota</taxon>
        <taxon>Actinomycetes</taxon>
        <taxon>Micromonosporales</taxon>
        <taxon>Micromonosporaceae</taxon>
        <taxon>Actinoplanes</taxon>
    </lineage>
</organism>
<dbReference type="RefSeq" id="WP_372441950.1">
    <property type="nucleotide sequence ID" value="NZ_BMPW01000037.1"/>
</dbReference>
<reference evidence="1 2" key="1">
    <citation type="submission" date="2020-08" db="EMBL/GenBank/DDBJ databases">
        <title>Genomic Encyclopedia of Type Strains, Phase III (KMG-III): the genomes of soil and plant-associated and newly described type strains.</title>
        <authorList>
            <person name="Whitman W."/>
        </authorList>
    </citation>
    <scope>NUCLEOTIDE SEQUENCE [LARGE SCALE GENOMIC DNA]</scope>
    <source>
        <strain evidence="1 2">CECT 3287</strain>
    </source>
</reference>
<dbReference type="EMBL" id="JACHXF010000032">
    <property type="protein sequence ID" value="MBB3101037.1"/>
    <property type="molecule type" value="Genomic_DNA"/>
</dbReference>
<keyword evidence="1" id="KW-0238">DNA-binding</keyword>
<keyword evidence="2" id="KW-1185">Reference proteome</keyword>
<proteinExistence type="predicted"/>
<gene>
    <name evidence="1" type="ORF">FHR83_008765</name>
</gene>
<name>A0A7W5FJW6_9ACTN</name>
<accession>A0A7W5FJW6</accession>
<dbReference type="AlphaFoldDB" id="A0A7W5FJW6"/>
<evidence type="ECO:0000313" key="1">
    <source>
        <dbReference type="EMBL" id="MBB3101037.1"/>
    </source>
</evidence>
<protein>
    <submittedName>
        <fullName evidence="1">Putative DNA-binding transcriptional regulator AlpA</fullName>
    </submittedName>
</protein>
<dbReference type="Proteomes" id="UP000590749">
    <property type="component" value="Unassembled WGS sequence"/>
</dbReference>